<proteinExistence type="predicted"/>
<feature type="compositionally biased region" description="Low complexity" evidence="1">
    <location>
        <begin position="97"/>
        <end position="111"/>
    </location>
</feature>
<comment type="caution">
    <text evidence="3">The sequence shown here is derived from an EMBL/GenBank/DDBJ whole genome shotgun (WGS) entry which is preliminary data.</text>
</comment>
<feature type="signal peptide" evidence="2">
    <location>
        <begin position="1"/>
        <end position="20"/>
    </location>
</feature>
<name>A0A420IF04_9PEZI</name>
<feature type="region of interest" description="Disordered" evidence="1">
    <location>
        <begin position="27"/>
        <end position="238"/>
    </location>
</feature>
<dbReference type="EMBL" id="MCBR01009152">
    <property type="protein sequence ID" value="RKF73130.1"/>
    <property type="molecule type" value="Genomic_DNA"/>
</dbReference>
<feature type="chain" id="PRO_5019193535" description="Secreted effector protein" evidence="2">
    <location>
        <begin position="21"/>
        <end position="238"/>
    </location>
</feature>
<dbReference type="Proteomes" id="UP000285405">
    <property type="component" value="Unassembled WGS sequence"/>
</dbReference>
<protein>
    <recommendedName>
        <fullName evidence="5">Secreted effector protein</fullName>
    </recommendedName>
</protein>
<evidence type="ECO:0000256" key="1">
    <source>
        <dbReference type="SAM" id="MobiDB-lite"/>
    </source>
</evidence>
<evidence type="ECO:0000256" key="2">
    <source>
        <dbReference type="SAM" id="SignalP"/>
    </source>
</evidence>
<sequence length="238" mass="25567">MRHSTAHLVVAFCSSMAVSAAPLSPLPPNSPALISPSLTPSSVETEDIENKDREAPVQKRSVGGFAYHRADSSTISKRTDDSAKSVMKTQNRPSGEYSDTYSDSDTSSSSDSDIEERSIPALAIRSPPSQEQNEDKNQKLADANSLQETSSIQAEDDDAGWNSDDSYAMSSEDLDENFESASIASDDENFNPEDASSANGDVETLDDNKTKVDETANSAQTIDEAKPETTKRSLGFIA</sequence>
<evidence type="ECO:0000313" key="3">
    <source>
        <dbReference type="EMBL" id="RKF73130.1"/>
    </source>
</evidence>
<gene>
    <name evidence="3" type="ORF">GcC1_091017</name>
</gene>
<keyword evidence="2" id="KW-0732">Signal</keyword>
<evidence type="ECO:0000313" key="4">
    <source>
        <dbReference type="Proteomes" id="UP000285405"/>
    </source>
</evidence>
<feature type="compositionally biased region" description="Polar residues" evidence="1">
    <location>
        <begin position="144"/>
        <end position="153"/>
    </location>
</feature>
<reference evidence="3 4" key="1">
    <citation type="journal article" date="2018" name="BMC Genomics">
        <title>Comparative genome analyses reveal sequence features reflecting distinct modes of host-adaptation between dicot and monocot powdery mildew.</title>
        <authorList>
            <person name="Wu Y."/>
            <person name="Ma X."/>
            <person name="Pan Z."/>
            <person name="Kale S.D."/>
            <person name="Song Y."/>
            <person name="King H."/>
            <person name="Zhang Q."/>
            <person name="Presley C."/>
            <person name="Deng X."/>
            <person name="Wei C.I."/>
            <person name="Xiao S."/>
        </authorList>
    </citation>
    <scope>NUCLEOTIDE SEQUENCE [LARGE SCALE GENOMIC DNA]</scope>
    <source>
        <strain evidence="3">UCSC1</strain>
    </source>
</reference>
<evidence type="ECO:0008006" key="5">
    <source>
        <dbReference type="Google" id="ProtNLM"/>
    </source>
</evidence>
<accession>A0A420IF04</accession>
<organism evidence="3 4">
    <name type="scientific">Golovinomyces cichoracearum</name>
    <dbReference type="NCBI Taxonomy" id="62708"/>
    <lineage>
        <taxon>Eukaryota</taxon>
        <taxon>Fungi</taxon>
        <taxon>Dikarya</taxon>
        <taxon>Ascomycota</taxon>
        <taxon>Pezizomycotina</taxon>
        <taxon>Leotiomycetes</taxon>
        <taxon>Erysiphales</taxon>
        <taxon>Erysiphaceae</taxon>
        <taxon>Golovinomyces</taxon>
    </lineage>
</organism>
<dbReference type="AlphaFoldDB" id="A0A420IF04"/>
<dbReference type="OrthoDB" id="10439522at2759"/>
<feature type="compositionally biased region" description="Basic and acidic residues" evidence="1">
    <location>
        <begin position="48"/>
        <end position="57"/>
    </location>
</feature>